<organism evidence="1 2">
    <name type="scientific">Aquiflexum balticum DSM 16537</name>
    <dbReference type="NCBI Taxonomy" id="758820"/>
    <lineage>
        <taxon>Bacteria</taxon>
        <taxon>Pseudomonadati</taxon>
        <taxon>Bacteroidota</taxon>
        <taxon>Cytophagia</taxon>
        <taxon>Cytophagales</taxon>
        <taxon>Cyclobacteriaceae</taxon>
        <taxon>Aquiflexum</taxon>
    </lineage>
</organism>
<dbReference type="AlphaFoldDB" id="A0A1W2H9G2"/>
<keyword evidence="2" id="KW-1185">Reference proteome</keyword>
<dbReference type="OrthoDB" id="8910160at2"/>
<reference evidence="2" key="1">
    <citation type="submission" date="2017-04" db="EMBL/GenBank/DDBJ databases">
        <authorList>
            <person name="Varghese N."/>
            <person name="Submissions S."/>
        </authorList>
    </citation>
    <scope>NUCLEOTIDE SEQUENCE [LARGE SCALE GENOMIC DNA]</scope>
    <source>
        <strain evidence="2">DSM 16537</strain>
    </source>
</reference>
<gene>
    <name evidence="1" type="ORF">SAMN00777080_4174</name>
</gene>
<evidence type="ECO:0000313" key="1">
    <source>
        <dbReference type="EMBL" id="SMD45520.1"/>
    </source>
</evidence>
<protein>
    <recommendedName>
        <fullName evidence="3">Sce7725 family protein</fullName>
    </recommendedName>
</protein>
<accession>A0A1W2H9G2</accession>
<name>A0A1W2H9G2_9BACT</name>
<dbReference type="InterPro" id="IPR047727">
    <property type="entry name" value="Sce7725-like"/>
</dbReference>
<dbReference type="EMBL" id="LT838813">
    <property type="protein sequence ID" value="SMD45520.1"/>
    <property type="molecule type" value="Genomic_DNA"/>
</dbReference>
<dbReference type="Proteomes" id="UP000192333">
    <property type="component" value="Chromosome I"/>
</dbReference>
<dbReference type="NCBIfam" id="NF033831">
    <property type="entry name" value="sce7725_fam"/>
    <property type="match status" value="1"/>
</dbReference>
<evidence type="ECO:0000313" key="2">
    <source>
        <dbReference type="Proteomes" id="UP000192333"/>
    </source>
</evidence>
<sequence length="315" mass="36098">MYYPFLRARQFELIALRELASEEATQGVIVPILEPVKETHTNLTLANKIFLEKGQIAYIIVNPMIGELAGDSNFYLDYLNSLESNAFKPAFHYRNSPENNSNYIHESIINYNLSDCMLICQNDIQDTDENFRILAESVGITSFNVVDPGRNRSFNRYISSLNKIYIRLDDLFEKQARNSDFLDISEHRFSEEHLYFDGEGYQGFSDYTVLPSEFIDGGSTPRAVVIHLTYLNGENQIWIRHFTSDTNDSIANVQGKFAEAATKAVNYCRQNGLTNSAITELESYFDNEHYPGLGTVKKISIKNHLLVLSHFLRNR</sequence>
<dbReference type="RefSeq" id="WP_084122373.1">
    <property type="nucleotide sequence ID" value="NZ_LT838813.1"/>
</dbReference>
<dbReference type="STRING" id="758820.SAMN00777080_4174"/>
<proteinExistence type="predicted"/>
<evidence type="ECO:0008006" key="3">
    <source>
        <dbReference type="Google" id="ProtNLM"/>
    </source>
</evidence>